<dbReference type="NCBIfam" id="TIGR00562">
    <property type="entry name" value="proto_IX_ox"/>
    <property type="match status" value="1"/>
</dbReference>
<comment type="catalytic activity">
    <reaction evidence="10 11">
        <text>protoporphyrinogen IX + 3 O2 = protoporphyrin IX + 3 H2O2</text>
        <dbReference type="Rhea" id="RHEA:25576"/>
        <dbReference type="ChEBI" id="CHEBI:15379"/>
        <dbReference type="ChEBI" id="CHEBI:16240"/>
        <dbReference type="ChEBI" id="CHEBI:57306"/>
        <dbReference type="ChEBI" id="CHEBI:57307"/>
        <dbReference type="EC" id="1.3.3.4"/>
    </reaction>
</comment>
<dbReference type="GO" id="GO:0006782">
    <property type="term" value="P:protoporphyrinogen IX biosynthetic process"/>
    <property type="evidence" value="ECO:0007669"/>
    <property type="project" value="UniProtKB-UniRule"/>
</dbReference>
<evidence type="ECO:0000259" key="13">
    <source>
        <dbReference type="Pfam" id="PF01593"/>
    </source>
</evidence>
<comment type="similarity">
    <text evidence="3 11">Belongs to the protoporphyrinogen/coproporphyrinogen oxidase family. Protoporphyrinogen oxidase subfamily.</text>
</comment>
<dbReference type="Gene3D" id="3.50.50.60">
    <property type="entry name" value="FAD/NAD(P)-binding domain"/>
    <property type="match status" value="1"/>
</dbReference>
<keyword evidence="8 11" id="KW-0350">Heme biosynthesis</keyword>
<evidence type="ECO:0000256" key="3">
    <source>
        <dbReference type="ARBA" id="ARBA00010551"/>
    </source>
</evidence>
<accession>A0A9P4HL88</accession>
<gene>
    <name evidence="14" type="ORF">K490DRAFT_51076</name>
</gene>
<dbReference type="PANTHER" id="PTHR42923">
    <property type="entry name" value="PROTOPORPHYRINOGEN OXIDASE"/>
    <property type="match status" value="1"/>
</dbReference>
<dbReference type="InterPro" id="IPR002937">
    <property type="entry name" value="Amino_oxidase"/>
</dbReference>
<evidence type="ECO:0000256" key="1">
    <source>
        <dbReference type="ARBA" id="ARBA00002600"/>
    </source>
</evidence>
<keyword evidence="9 11" id="KW-0627">Porphyrin biosynthesis</keyword>
<keyword evidence="7 11" id="KW-0560">Oxidoreductase</keyword>
<feature type="compositionally biased region" description="Polar residues" evidence="12">
    <location>
        <begin position="365"/>
        <end position="378"/>
    </location>
</feature>
<name>A0A9P4HL88_9PEZI</name>
<keyword evidence="15" id="KW-1185">Reference proteome</keyword>
<keyword evidence="6 11" id="KW-0274">FAD</keyword>
<dbReference type="EMBL" id="ML978765">
    <property type="protein sequence ID" value="KAF2083665.1"/>
    <property type="molecule type" value="Genomic_DNA"/>
</dbReference>
<evidence type="ECO:0000256" key="4">
    <source>
        <dbReference type="ARBA" id="ARBA00012867"/>
    </source>
</evidence>
<dbReference type="Proteomes" id="UP000799776">
    <property type="component" value="Unassembled WGS sequence"/>
</dbReference>
<evidence type="ECO:0000256" key="5">
    <source>
        <dbReference type="ARBA" id="ARBA00022630"/>
    </source>
</evidence>
<evidence type="ECO:0000256" key="12">
    <source>
        <dbReference type="SAM" id="MobiDB-lite"/>
    </source>
</evidence>
<keyword evidence="5 11" id="KW-0285">Flavoprotein</keyword>
<comment type="subcellular location">
    <subcellularLocation>
        <location evidence="11">Mitochondrion inner membrane</location>
    </subcellularLocation>
</comment>
<evidence type="ECO:0000256" key="6">
    <source>
        <dbReference type="ARBA" id="ARBA00022827"/>
    </source>
</evidence>
<comment type="cofactor">
    <cofactor evidence="11">
        <name>FAD</name>
        <dbReference type="ChEBI" id="CHEBI:57692"/>
    </cofactor>
    <text evidence="11">Binds 1 FAD per subunit.</text>
</comment>
<dbReference type="SUPFAM" id="SSF51905">
    <property type="entry name" value="FAD/NAD(P)-binding domain"/>
    <property type="match status" value="1"/>
</dbReference>
<dbReference type="GO" id="GO:0004729">
    <property type="term" value="F:oxygen-dependent protoporphyrinogen oxidase activity"/>
    <property type="evidence" value="ECO:0007669"/>
    <property type="project" value="UniProtKB-UniRule"/>
</dbReference>
<protein>
    <recommendedName>
        <fullName evidence="4 11">Protoporphyrinogen oxidase</fullName>
        <ecNumber evidence="4 11">1.3.3.4</ecNumber>
    </recommendedName>
</protein>
<evidence type="ECO:0000256" key="7">
    <source>
        <dbReference type="ARBA" id="ARBA00023002"/>
    </source>
</evidence>
<dbReference type="InterPro" id="IPR036188">
    <property type="entry name" value="FAD/NAD-bd_sf"/>
</dbReference>
<dbReference type="GO" id="GO:0005743">
    <property type="term" value="C:mitochondrial inner membrane"/>
    <property type="evidence" value="ECO:0007669"/>
    <property type="project" value="UniProtKB-SubCell"/>
</dbReference>
<evidence type="ECO:0000313" key="15">
    <source>
        <dbReference type="Proteomes" id="UP000799776"/>
    </source>
</evidence>
<dbReference type="EC" id="1.3.3.4" evidence="4 11"/>
<evidence type="ECO:0000313" key="14">
    <source>
        <dbReference type="EMBL" id="KAF2083665.1"/>
    </source>
</evidence>
<evidence type="ECO:0000256" key="11">
    <source>
        <dbReference type="RuleBase" id="RU367069"/>
    </source>
</evidence>
<dbReference type="InterPro" id="IPR004572">
    <property type="entry name" value="Protoporphyrinogen_oxidase"/>
</dbReference>
<comment type="function">
    <text evidence="1 11">Catalyzes the 6-electron oxidation of protoporphyrinogen-IX to form protoporphyrin-IX.</text>
</comment>
<evidence type="ECO:0000256" key="10">
    <source>
        <dbReference type="ARBA" id="ARBA00047554"/>
    </source>
</evidence>
<evidence type="ECO:0000256" key="2">
    <source>
        <dbReference type="ARBA" id="ARBA00005073"/>
    </source>
</evidence>
<comment type="caution">
    <text evidence="14">The sequence shown here is derived from an EMBL/GenBank/DDBJ whole genome shotgun (WGS) entry which is preliminary data.</text>
</comment>
<feature type="domain" description="Amine oxidase" evidence="13">
    <location>
        <begin position="80"/>
        <end position="580"/>
    </location>
</feature>
<evidence type="ECO:0000256" key="8">
    <source>
        <dbReference type="ARBA" id="ARBA00023133"/>
    </source>
</evidence>
<evidence type="ECO:0000256" key="9">
    <source>
        <dbReference type="ARBA" id="ARBA00023244"/>
    </source>
</evidence>
<dbReference type="InterPro" id="IPR050464">
    <property type="entry name" value="Zeta_carotene_desat/Oxidored"/>
</dbReference>
<feature type="region of interest" description="Disordered" evidence="12">
    <location>
        <begin position="360"/>
        <end position="387"/>
    </location>
</feature>
<proteinExistence type="inferred from homology"/>
<dbReference type="AlphaFoldDB" id="A0A9P4HL88"/>
<dbReference type="PANTHER" id="PTHR42923:SF3">
    <property type="entry name" value="PROTOPORPHYRINOGEN OXIDASE"/>
    <property type="match status" value="1"/>
</dbReference>
<dbReference type="OrthoDB" id="438553at2759"/>
<dbReference type="SUPFAM" id="SSF54373">
    <property type="entry name" value="FAD-linked reductases, C-terminal domain"/>
    <property type="match status" value="1"/>
</dbReference>
<comment type="pathway">
    <text evidence="2 11">Porphyrin-containing compound metabolism; protoporphyrin-IX biosynthesis; protoporphyrin-IX from protoporphyrinogen-IX: step 1/1.</text>
</comment>
<organism evidence="14 15">
    <name type="scientific">Saccharata proteae CBS 121410</name>
    <dbReference type="NCBI Taxonomy" id="1314787"/>
    <lineage>
        <taxon>Eukaryota</taxon>
        <taxon>Fungi</taxon>
        <taxon>Dikarya</taxon>
        <taxon>Ascomycota</taxon>
        <taxon>Pezizomycotina</taxon>
        <taxon>Dothideomycetes</taxon>
        <taxon>Dothideomycetes incertae sedis</taxon>
        <taxon>Botryosphaeriales</taxon>
        <taxon>Saccharataceae</taxon>
        <taxon>Saccharata</taxon>
    </lineage>
</organism>
<dbReference type="Pfam" id="PF01593">
    <property type="entry name" value="Amino_oxidase"/>
    <property type="match status" value="1"/>
</dbReference>
<sequence length="619" mass="68106">MPRRSHALQKPIHALRASVNPLHFRVAGPLHARIANSPHARVANPLQVRSFSQSVDYPPPSNHWTGSDEPPHLAVLGGGITGLTSAFYLAKEWPEAKITVYEAAPRVGGWMSSKHVDVAGGKVLFEQGPRSLRSKHHLSTAMLRSQIQELGLEDQVITQSKDSPAALNRFIYYPDKLVKAPGPDMDIFQLLYTIFFEPTFSGIFSAVLREPFAAKGEAEDESVGDFLNRRFGTTKPTDNVVSAVLHGIYAGDVYKLSARTMMSLHWLLEKKHGSIFKGFLKHRKSSTNPLPISKSEAMWYDGFKDEAKKLRPEFLEKLKDASIFSFKNGISTLTTGLADFLRENPNVTFKTNTIITRIEPDQKTGKVQLTTAPTSNPQSPSPDPSIHDLTISALSASTLRKIASSPSNPTPLGTTDLAPSVTVAVVNLFYPPSTRLPVSGFGYLLPRSVPLDQNPERALGVIFDSDAMPGQDTVEGTKLTVMLGGHWWDGYSASDLPSDDEAVSMARSILARHLNIQDAPLATNVSLQKDCIPQYTVGYIARLKTLHRDLKDWMGGRVVVAGNSYSGVGVHDCIKSGRQVGRLVGRHGLWSRRTGLEDLVDEEWYSVVVNDRRGQESEE</sequence>
<reference evidence="14" key="1">
    <citation type="journal article" date="2020" name="Stud. Mycol.">
        <title>101 Dothideomycetes genomes: a test case for predicting lifestyles and emergence of pathogens.</title>
        <authorList>
            <person name="Haridas S."/>
            <person name="Albert R."/>
            <person name="Binder M."/>
            <person name="Bloem J."/>
            <person name="Labutti K."/>
            <person name="Salamov A."/>
            <person name="Andreopoulos B."/>
            <person name="Baker S."/>
            <person name="Barry K."/>
            <person name="Bills G."/>
            <person name="Bluhm B."/>
            <person name="Cannon C."/>
            <person name="Castanera R."/>
            <person name="Culley D."/>
            <person name="Daum C."/>
            <person name="Ezra D."/>
            <person name="Gonzalez J."/>
            <person name="Henrissat B."/>
            <person name="Kuo A."/>
            <person name="Liang C."/>
            <person name="Lipzen A."/>
            <person name="Lutzoni F."/>
            <person name="Magnuson J."/>
            <person name="Mondo S."/>
            <person name="Nolan M."/>
            <person name="Ohm R."/>
            <person name="Pangilinan J."/>
            <person name="Park H.-J."/>
            <person name="Ramirez L."/>
            <person name="Alfaro M."/>
            <person name="Sun H."/>
            <person name="Tritt A."/>
            <person name="Yoshinaga Y."/>
            <person name="Zwiers L.-H."/>
            <person name="Turgeon B."/>
            <person name="Goodwin S."/>
            <person name="Spatafora J."/>
            <person name="Crous P."/>
            <person name="Grigoriev I."/>
        </authorList>
    </citation>
    <scope>NUCLEOTIDE SEQUENCE</scope>
    <source>
        <strain evidence="14">CBS 121410</strain>
    </source>
</reference>